<dbReference type="Proteomes" id="UP000298180">
    <property type="component" value="Unassembled WGS sequence"/>
</dbReference>
<dbReference type="OrthoDB" id="5625573at2"/>
<dbReference type="AlphaFoldDB" id="A0A4Z0C651"/>
<name>A0A4Z0C651_9BURK</name>
<organism evidence="1 2">
    <name type="scientific">Ramlibacter henchirensis</name>
    <dbReference type="NCBI Taxonomy" id="204072"/>
    <lineage>
        <taxon>Bacteria</taxon>
        <taxon>Pseudomonadati</taxon>
        <taxon>Pseudomonadota</taxon>
        <taxon>Betaproteobacteria</taxon>
        <taxon>Burkholderiales</taxon>
        <taxon>Comamonadaceae</taxon>
        <taxon>Ramlibacter</taxon>
    </lineage>
</organism>
<dbReference type="InterPro" id="IPR053785">
    <property type="entry name" value="PhaP6-like"/>
</dbReference>
<dbReference type="RefSeq" id="WP_135262848.1">
    <property type="nucleotide sequence ID" value="NZ_SMLM01000001.1"/>
</dbReference>
<sequence length="135" mass="15114">MARPAFPPWLPWTQLALQAGEMLMASSVVIPVRLGRMAVAGPKPSPRDQREFARMGPEKLQAGMESFFAVGVALQQMQWKLLAQMWQPWTHFGQHAHGAPWAQLAGTALTPIHRAATANARRLTRIKARTRKARR</sequence>
<accession>A0A4Z0C651</accession>
<dbReference type="NCBIfam" id="NF045536">
    <property type="entry name" value="phasin_PhaP6"/>
    <property type="match status" value="1"/>
</dbReference>
<gene>
    <name evidence="1" type="ORF">EZ313_09105</name>
</gene>
<protein>
    <submittedName>
        <fullName evidence="1">Uncharacterized protein</fullName>
    </submittedName>
</protein>
<reference evidence="1 2" key="1">
    <citation type="submission" date="2019-03" db="EMBL/GenBank/DDBJ databases">
        <title>Ramlibacter henchirensis DSM 14656, whole genome shotgun sequence.</title>
        <authorList>
            <person name="Zhang X."/>
            <person name="Feng G."/>
            <person name="Zhu H."/>
        </authorList>
    </citation>
    <scope>NUCLEOTIDE SEQUENCE [LARGE SCALE GENOMIC DNA]</scope>
    <source>
        <strain evidence="1 2">DSM 14656</strain>
    </source>
</reference>
<evidence type="ECO:0000313" key="1">
    <source>
        <dbReference type="EMBL" id="TFZ06761.1"/>
    </source>
</evidence>
<dbReference type="EMBL" id="SMLM01000001">
    <property type="protein sequence ID" value="TFZ06761.1"/>
    <property type="molecule type" value="Genomic_DNA"/>
</dbReference>
<keyword evidence="2" id="KW-1185">Reference proteome</keyword>
<comment type="caution">
    <text evidence="1">The sequence shown here is derived from an EMBL/GenBank/DDBJ whole genome shotgun (WGS) entry which is preliminary data.</text>
</comment>
<proteinExistence type="predicted"/>
<evidence type="ECO:0000313" key="2">
    <source>
        <dbReference type="Proteomes" id="UP000298180"/>
    </source>
</evidence>